<evidence type="ECO:0000256" key="1">
    <source>
        <dbReference type="ARBA" id="ARBA00004429"/>
    </source>
</evidence>
<feature type="transmembrane region" description="Helical" evidence="7">
    <location>
        <begin position="51"/>
        <end position="71"/>
    </location>
</feature>
<evidence type="ECO:0000313" key="9">
    <source>
        <dbReference type="EMBL" id="UWP79163.1"/>
    </source>
</evidence>
<feature type="transmembrane region" description="Helical" evidence="7">
    <location>
        <begin position="260"/>
        <end position="280"/>
    </location>
</feature>
<dbReference type="EMBL" id="CP073720">
    <property type="protein sequence ID" value="UWP79163.1"/>
    <property type="molecule type" value="Genomic_DNA"/>
</dbReference>
<feature type="transmembrane region" description="Helical" evidence="7">
    <location>
        <begin position="292"/>
        <end position="310"/>
    </location>
</feature>
<keyword evidence="5 7" id="KW-1133">Transmembrane helix</keyword>
<comment type="subcellular location">
    <subcellularLocation>
        <location evidence="1">Cell inner membrane</location>
        <topology evidence="1">Multi-pass membrane protein</topology>
    </subcellularLocation>
</comment>
<feature type="transmembrane region" description="Helical" evidence="7">
    <location>
        <begin position="379"/>
        <end position="397"/>
    </location>
</feature>
<evidence type="ECO:0000256" key="2">
    <source>
        <dbReference type="ARBA" id="ARBA00022448"/>
    </source>
</evidence>
<evidence type="ECO:0000259" key="8">
    <source>
        <dbReference type="PROSITE" id="PS50850"/>
    </source>
</evidence>
<evidence type="ECO:0000256" key="7">
    <source>
        <dbReference type="SAM" id="Phobius"/>
    </source>
</evidence>
<evidence type="ECO:0000256" key="4">
    <source>
        <dbReference type="ARBA" id="ARBA00022692"/>
    </source>
</evidence>
<organism evidence="9 10">
    <name type="scientific">Dactylosporangium fulvum</name>
    <dbReference type="NCBI Taxonomy" id="53359"/>
    <lineage>
        <taxon>Bacteria</taxon>
        <taxon>Bacillati</taxon>
        <taxon>Actinomycetota</taxon>
        <taxon>Actinomycetes</taxon>
        <taxon>Micromonosporales</taxon>
        <taxon>Micromonosporaceae</taxon>
        <taxon>Dactylosporangium</taxon>
    </lineage>
</organism>
<feature type="transmembrane region" description="Helical" evidence="7">
    <location>
        <begin position="354"/>
        <end position="373"/>
    </location>
</feature>
<keyword evidence="2" id="KW-0813">Transport</keyword>
<dbReference type="PROSITE" id="PS50850">
    <property type="entry name" value="MFS"/>
    <property type="match status" value="2"/>
</dbReference>
<evidence type="ECO:0000256" key="6">
    <source>
        <dbReference type="ARBA" id="ARBA00023136"/>
    </source>
</evidence>
<feature type="transmembrane region" description="Helical" evidence="7">
    <location>
        <begin position="178"/>
        <end position="197"/>
    </location>
</feature>
<dbReference type="Pfam" id="PF05977">
    <property type="entry name" value="MFS_3"/>
    <property type="match status" value="1"/>
</dbReference>
<protein>
    <submittedName>
        <fullName evidence="9">MFS transporter</fullName>
    </submittedName>
</protein>
<reference evidence="9" key="1">
    <citation type="submission" date="2021-04" db="EMBL/GenBank/DDBJ databases">
        <authorList>
            <person name="Hartkoorn R.C."/>
            <person name="Beaudoing E."/>
            <person name="Hot D."/>
        </authorList>
    </citation>
    <scope>NUCLEOTIDE SEQUENCE</scope>
    <source>
        <strain evidence="9">NRRL B-16292</strain>
    </source>
</reference>
<keyword evidence="6 7" id="KW-0472">Membrane</keyword>
<feature type="transmembrane region" description="Helical" evidence="7">
    <location>
        <begin position="83"/>
        <end position="100"/>
    </location>
</feature>
<dbReference type="InterPro" id="IPR010290">
    <property type="entry name" value="TM_effector"/>
</dbReference>
<feature type="domain" description="Major facilitator superfamily (MFS) profile" evidence="8">
    <location>
        <begin position="1"/>
        <end position="199"/>
    </location>
</feature>
<keyword evidence="4 7" id="KW-0812">Transmembrane</keyword>
<feature type="domain" description="Major facilitator superfamily (MFS) profile" evidence="8">
    <location>
        <begin position="223"/>
        <end position="420"/>
    </location>
</feature>
<gene>
    <name evidence="9" type="ORF">Dfulv_28800</name>
</gene>
<dbReference type="InterPro" id="IPR020846">
    <property type="entry name" value="MFS_dom"/>
</dbReference>
<dbReference type="PANTHER" id="PTHR23513:SF9">
    <property type="entry name" value="ENTEROBACTIN EXPORTER ENTS"/>
    <property type="match status" value="1"/>
</dbReference>
<evidence type="ECO:0000313" key="10">
    <source>
        <dbReference type="Proteomes" id="UP001059617"/>
    </source>
</evidence>
<feature type="transmembrane region" description="Helical" evidence="7">
    <location>
        <begin position="112"/>
        <end position="134"/>
    </location>
</feature>
<keyword evidence="3" id="KW-1003">Cell membrane</keyword>
<dbReference type="SUPFAM" id="SSF103473">
    <property type="entry name" value="MFS general substrate transporter"/>
    <property type="match status" value="1"/>
</dbReference>
<keyword evidence="10" id="KW-1185">Reference proteome</keyword>
<dbReference type="Proteomes" id="UP001059617">
    <property type="component" value="Chromosome"/>
</dbReference>
<dbReference type="Gene3D" id="1.20.1250.20">
    <property type="entry name" value="MFS general substrate transporter like domains"/>
    <property type="match status" value="1"/>
</dbReference>
<proteinExistence type="predicted"/>
<evidence type="ECO:0000256" key="3">
    <source>
        <dbReference type="ARBA" id="ARBA00022475"/>
    </source>
</evidence>
<feature type="transmembrane region" description="Helical" evidence="7">
    <location>
        <begin position="316"/>
        <end position="334"/>
    </location>
</feature>
<evidence type="ECO:0000256" key="5">
    <source>
        <dbReference type="ARBA" id="ARBA00022989"/>
    </source>
</evidence>
<reference evidence="9" key="2">
    <citation type="submission" date="2022-09" db="EMBL/GenBank/DDBJ databases">
        <title>Biosynthetic gene clusters of Dactylosporangioum fulvum.</title>
        <authorList>
            <person name="Caradec T."/>
        </authorList>
    </citation>
    <scope>NUCLEOTIDE SEQUENCE</scope>
    <source>
        <strain evidence="9">NRRL B-16292</strain>
    </source>
</reference>
<sequence length="420" mass="42587">MNLGAYVVDRRPLRIPAFRRLWTASAVTAVGGSFSIVAVPTQLFTLTGSSAVVGVSAAVSMCALVVSALWSGALADATDRGRLLLFGNAGLGVAYLGLWLNTALRLDSVPVLLGLVAVQGVSFGVTMTATGAAVPRLMPAELLVAANSLSALTRYTGAVVGPLLAGVLIPAVGLGPLYLIDALALGAVLWAVALLPPMPPRPDAGRAVRAGPGAGLRYLARSRVLVAVLAVDLAAMVFAMPTALLPELAERQYGGPPGGGAGLGVLFAAYPAGVLAAGLLSGTFSRARRHGALMASAAMAWGGCVVLLGAATDLRLAVVALVAGGAVNFVLSTFRNAISQAYADDRLRGRVQGVLTVVLIGGPQLANVLHGLAGAAVGARWTIGIGGALTVLTVAFLSRAVPQLWRYDAWRSAPGGIRDQ</sequence>
<feature type="transmembrane region" description="Helical" evidence="7">
    <location>
        <begin position="218"/>
        <end position="240"/>
    </location>
</feature>
<dbReference type="RefSeq" id="WP_259856713.1">
    <property type="nucleotide sequence ID" value="NZ_CP073720.1"/>
</dbReference>
<feature type="transmembrane region" description="Helical" evidence="7">
    <location>
        <begin position="21"/>
        <end position="39"/>
    </location>
</feature>
<name>A0ABY5VNC1_9ACTN</name>
<dbReference type="InterPro" id="IPR036259">
    <property type="entry name" value="MFS_trans_sf"/>
</dbReference>
<dbReference type="CDD" id="cd06173">
    <property type="entry name" value="MFS_MefA_like"/>
    <property type="match status" value="1"/>
</dbReference>
<accession>A0ABY5VNC1</accession>
<dbReference type="PANTHER" id="PTHR23513">
    <property type="entry name" value="INTEGRAL MEMBRANE EFFLUX PROTEIN-RELATED"/>
    <property type="match status" value="1"/>
</dbReference>
<feature type="transmembrane region" description="Helical" evidence="7">
    <location>
        <begin position="155"/>
        <end position="172"/>
    </location>
</feature>